<keyword evidence="4" id="KW-1185">Reference proteome</keyword>
<dbReference type="SUPFAM" id="SSF48097">
    <property type="entry name" value="Regulator of G-protein signaling, RGS"/>
    <property type="match status" value="1"/>
</dbReference>
<evidence type="ECO:0000313" key="3">
    <source>
        <dbReference type="EMBL" id="KAK5958380.1"/>
    </source>
</evidence>
<organism evidence="3 4">
    <name type="scientific">Knufia fluminis</name>
    <dbReference type="NCBI Taxonomy" id="191047"/>
    <lineage>
        <taxon>Eukaryota</taxon>
        <taxon>Fungi</taxon>
        <taxon>Dikarya</taxon>
        <taxon>Ascomycota</taxon>
        <taxon>Pezizomycotina</taxon>
        <taxon>Eurotiomycetes</taxon>
        <taxon>Chaetothyriomycetidae</taxon>
        <taxon>Chaetothyriales</taxon>
        <taxon>Trichomeriaceae</taxon>
        <taxon>Knufia</taxon>
    </lineage>
</organism>
<feature type="transmembrane region" description="Helical" evidence="2">
    <location>
        <begin position="20"/>
        <end position="44"/>
    </location>
</feature>
<feature type="region of interest" description="Disordered" evidence="1">
    <location>
        <begin position="532"/>
        <end position="568"/>
    </location>
</feature>
<dbReference type="Proteomes" id="UP001316803">
    <property type="component" value="Unassembled WGS sequence"/>
</dbReference>
<keyword evidence="2" id="KW-0812">Transmembrane</keyword>
<dbReference type="InterPro" id="IPR036305">
    <property type="entry name" value="RGS_sf"/>
</dbReference>
<comment type="caution">
    <text evidence="3">The sequence shown here is derived from an EMBL/GenBank/DDBJ whole genome shotgun (WGS) entry which is preliminary data.</text>
</comment>
<dbReference type="EMBL" id="JAKLMC020000001">
    <property type="protein sequence ID" value="KAK5958380.1"/>
    <property type="molecule type" value="Genomic_DNA"/>
</dbReference>
<keyword evidence="2" id="KW-1133">Transmembrane helix</keyword>
<evidence type="ECO:0000256" key="2">
    <source>
        <dbReference type="SAM" id="Phobius"/>
    </source>
</evidence>
<sequence>MVFANGYSMDPRAGFNDDTLGWIYISIAILWTIILLMGVTFLVSKRDLPFLRIRNVPLAVSAVATLHVYWVLCMIAYVLHVYFPCATEFWIMSLYLPLGMALFQACNTQLLHIAEVQRKYTSDTADLGQKKDAGMKNVGGWRRILKYSQVENRVRRTMTFIAYAMTVQVAVAMLIFLASRKFHPGFGFVGTDWDHFKNGDPECDALKQKYHTHYHYPGTDDYPAVDDTSTCGAAVKLACRRGWEWIPSIIWQFFWSWCYAPYLLWQVRDIHDVHGWRNQTVYCCFVGLFATPMWLFALYIPNMYIIDRYFIPPLWFAPSIFLIEAFLIFVPCYQVLNNNRLQSDTLEVIAEWECKNNGSSIGADTMQSMSKVSQKPTTNSTASSRRGEMYTMTALESAIRTNPQPLLIFAATKDFSGENISFLTKVLDWKRNWSPSSPSHTGFLRRPSVHEINNKGLQRQQFKRAVDIYGSYVSPKYSDYPINLSHAHLKELEAVFGGATLMLHSHKFDDSDNNSATPFDIPSFNLRIWPSSNSNNSSSHNDIESGNGNSGTSIHSQKTAHTNGTDHSTDFILQSTEYNANKRETILQTYEMTNTATEQLPDYIPVPRGFGPGVFDRAEESIKYMVLTNTWPKFVNAGYANVGIEKKSFLQDVKGRFLAKRG</sequence>
<feature type="region of interest" description="Disordered" evidence="1">
    <location>
        <begin position="366"/>
        <end position="385"/>
    </location>
</feature>
<feature type="transmembrane region" description="Helical" evidence="2">
    <location>
        <begin position="56"/>
        <end position="83"/>
    </location>
</feature>
<evidence type="ECO:0000256" key="1">
    <source>
        <dbReference type="SAM" id="MobiDB-lite"/>
    </source>
</evidence>
<feature type="transmembrane region" description="Helical" evidence="2">
    <location>
        <begin position="315"/>
        <end position="336"/>
    </location>
</feature>
<feature type="transmembrane region" description="Helical" evidence="2">
    <location>
        <begin position="279"/>
        <end position="300"/>
    </location>
</feature>
<feature type="transmembrane region" description="Helical" evidence="2">
    <location>
        <begin position="89"/>
        <end position="111"/>
    </location>
</feature>
<evidence type="ECO:0000313" key="4">
    <source>
        <dbReference type="Proteomes" id="UP001316803"/>
    </source>
</evidence>
<feature type="compositionally biased region" description="Polar residues" evidence="1">
    <location>
        <begin position="544"/>
        <end position="568"/>
    </location>
</feature>
<feature type="transmembrane region" description="Helical" evidence="2">
    <location>
        <begin position="249"/>
        <end position="267"/>
    </location>
</feature>
<keyword evidence="2" id="KW-0472">Membrane</keyword>
<gene>
    <name evidence="3" type="ORF">OHC33_000222</name>
</gene>
<protein>
    <submittedName>
        <fullName evidence="3">Uncharacterized protein</fullName>
    </submittedName>
</protein>
<accession>A0AAN8EXH3</accession>
<feature type="transmembrane region" description="Helical" evidence="2">
    <location>
        <begin position="160"/>
        <end position="178"/>
    </location>
</feature>
<reference evidence="3 4" key="1">
    <citation type="submission" date="2022-12" db="EMBL/GenBank/DDBJ databases">
        <title>Genomic features and morphological characterization of a novel Knufia sp. strain isolated from spacecraft assembly facility.</title>
        <authorList>
            <person name="Teixeira M."/>
            <person name="Chander A.M."/>
            <person name="Stajich J.E."/>
            <person name="Venkateswaran K."/>
        </authorList>
    </citation>
    <scope>NUCLEOTIDE SEQUENCE [LARGE SCALE GENOMIC DNA]</scope>
    <source>
        <strain evidence="3 4">FJI-L2-BK-P2</strain>
    </source>
</reference>
<name>A0AAN8EXH3_9EURO</name>
<feature type="compositionally biased region" description="Polar residues" evidence="1">
    <location>
        <begin position="366"/>
        <end position="384"/>
    </location>
</feature>
<dbReference type="AlphaFoldDB" id="A0AAN8EXH3"/>
<proteinExistence type="predicted"/>